<dbReference type="InterPro" id="IPR006571">
    <property type="entry name" value="TLDc_dom"/>
</dbReference>
<comment type="caution">
    <text evidence="2">The sequence shown here is derived from an EMBL/GenBank/DDBJ whole genome shotgun (WGS) entry which is preliminary data.</text>
</comment>
<evidence type="ECO:0000313" key="5">
    <source>
        <dbReference type="Proteomes" id="UP000663877"/>
    </source>
</evidence>
<dbReference type="EMBL" id="CAJNOM010000497">
    <property type="protein sequence ID" value="CAF1470809.1"/>
    <property type="molecule type" value="Genomic_DNA"/>
</dbReference>
<sequence length="184" mass="20458">MRKDEYLLAEILDFMRSPSEFILPEERLPDQRWESIYIATKDGSDASTFHRLCDNQGPTMVIIRSTGGYLFGGYASQSWSSNGSYTNAPNSFLFLLTNANGSQPTKFLYNNNGYAFYNHPAYGPAYGGSHDLHICDKSNANNNSYCNMSGESSSYPNTLGLGVVTFTGAKNFQTTEIEVFKLSQ</sequence>
<dbReference type="Proteomes" id="UP000663877">
    <property type="component" value="Unassembled WGS sequence"/>
</dbReference>
<proteinExistence type="predicted"/>
<evidence type="ECO:0000313" key="3">
    <source>
        <dbReference type="EMBL" id="CAF1470809.1"/>
    </source>
</evidence>
<gene>
    <name evidence="2" type="ORF">BJG266_LOCUS26871</name>
    <name evidence="3" type="ORF">QVE165_LOCUS41578</name>
</gene>
<reference evidence="2" key="1">
    <citation type="submission" date="2021-02" db="EMBL/GenBank/DDBJ databases">
        <authorList>
            <person name="Nowell W R."/>
        </authorList>
    </citation>
    <scope>NUCLEOTIDE SEQUENCE</scope>
</reference>
<dbReference type="Proteomes" id="UP000663832">
    <property type="component" value="Unassembled WGS sequence"/>
</dbReference>
<dbReference type="AlphaFoldDB" id="A0A814WCK2"/>
<organism evidence="2 5">
    <name type="scientific">Adineta steineri</name>
    <dbReference type="NCBI Taxonomy" id="433720"/>
    <lineage>
        <taxon>Eukaryota</taxon>
        <taxon>Metazoa</taxon>
        <taxon>Spiralia</taxon>
        <taxon>Gnathifera</taxon>
        <taxon>Rotifera</taxon>
        <taxon>Eurotatoria</taxon>
        <taxon>Bdelloidea</taxon>
        <taxon>Adinetida</taxon>
        <taxon>Adinetidae</taxon>
        <taxon>Adineta</taxon>
    </lineage>
</organism>
<dbReference type="Pfam" id="PF07534">
    <property type="entry name" value="TLD"/>
    <property type="match status" value="1"/>
</dbReference>
<dbReference type="EMBL" id="CAJNOI010000233">
    <property type="protein sequence ID" value="CAF1200424.1"/>
    <property type="molecule type" value="Genomic_DNA"/>
</dbReference>
<dbReference type="PROSITE" id="PS51886">
    <property type="entry name" value="TLDC"/>
    <property type="match status" value="1"/>
</dbReference>
<name>A0A814WCK2_9BILA</name>
<dbReference type="OrthoDB" id="9984961at2759"/>
<protein>
    <recommendedName>
        <fullName evidence="1">TLDc domain-containing protein</fullName>
    </recommendedName>
</protein>
<evidence type="ECO:0000313" key="4">
    <source>
        <dbReference type="Proteomes" id="UP000663832"/>
    </source>
</evidence>
<evidence type="ECO:0000313" key="2">
    <source>
        <dbReference type="EMBL" id="CAF1200424.1"/>
    </source>
</evidence>
<feature type="domain" description="TLDc" evidence="1">
    <location>
        <begin position="10"/>
        <end position="183"/>
    </location>
</feature>
<evidence type="ECO:0000259" key="1">
    <source>
        <dbReference type="PROSITE" id="PS51886"/>
    </source>
</evidence>
<accession>A0A814WCK2</accession>
<keyword evidence="4" id="KW-1185">Reference proteome</keyword>
<dbReference type="SMART" id="SM00584">
    <property type="entry name" value="TLDc"/>
    <property type="match status" value="1"/>
</dbReference>
<dbReference type="PANTHER" id="PTHR23354">
    <property type="entry name" value="NUCLEOLAR PROTEIN 7/ESTROGEN RECEPTOR COACTIVATOR-RELATED"/>
    <property type="match status" value="1"/>
</dbReference>